<name>A0A078KSK0_9FIRM</name>
<accession>A0A078KSK0</accession>
<organism evidence="3 4">
    <name type="scientific">[Clostridium] cellulosi</name>
    <dbReference type="NCBI Taxonomy" id="29343"/>
    <lineage>
        <taxon>Bacteria</taxon>
        <taxon>Bacillati</taxon>
        <taxon>Bacillota</taxon>
        <taxon>Clostridia</taxon>
        <taxon>Eubacteriales</taxon>
        <taxon>Oscillospiraceae</taxon>
        <taxon>Oscillospiraceae incertae sedis</taxon>
    </lineage>
</organism>
<reference evidence="4" key="1">
    <citation type="submission" date="2014-07" db="EMBL/GenBank/DDBJ databases">
        <authorList>
            <person name="Wibberg D."/>
        </authorList>
    </citation>
    <scope>NUCLEOTIDE SEQUENCE [LARGE SCALE GENOMIC DNA]</scope>
    <source>
        <strain evidence="4">DG5</strain>
    </source>
</reference>
<protein>
    <recommendedName>
        <fullName evidence="2">Segregation and condensation protein A</fullName>
    </recommendedName>
</protein>
<dbReference type="AlphaFoldDB" id="A0A078KSK0"/>
<dbReference type="EMBL" id="LM995447">
    <property type="protein sequence ID" value="CDZ24114.1"/>
    <property type="molecule type" value="Genomic_DNA"/>
</dbReference>
<dbReference type="InterPro" id="IPR003768">
    <property type="entry name" value="ScpA"/>
</dbReference>
<evidence type="ECO:0000313" key="3">
    <source>
        <dbReference type="EMBL" id="CDZ24114.1"/>
    </source>
</evidence>
<dbReference type="PANTHER" id="PTHR33969:SF2">
    <property type="entry name" value="SEGREGATION AND CONDENSATION PROTEIN A"/>
    <property type="match status" value="1"/>
</dbReference>
<evidence type="ECO:0000256" key="2">
    <source>
        <dbReference type="ARBA" id="ARBA00044777"/>
    </source>
</evidence>
<dbReference type="STRING" id="29343.CCDG5_0997"/>
<dbReference type="Proteomes" id="UP000032431">
    <property type="component" value="Chromosome I"/>
</dbReference>
<keyword evidence="4" id="KW-1185">Reference proteome</keyword>
<keyword evidence="1" id="KW-0159">Chromosome partition</keyword>
<gene>
    <name evidence="3" type="ORF">CCDG5_0997</name>
</gene>
<sequence length="236" mass="27262">MEKLSFKIPIFEGPLDALLYLISKNKLDIYDVPISELLDQYMDYLHSMSEMNLDITSDFLEMASRLVEIKSSMLLPKPDESKKQEFIATLIGYKTCKAMAEALSKHDLHMDIFVRDPMQVDVDETYNRFHDADVLREAYIALGNRIKSRKPPTADEFRGVVGRKIVSVASRIIHVIKRLIKEGKKDFYSMFDDARNRSEAVATFLAILELIKSKKIVIDDDDKKTVHFKSHRIKET</sequence>
<dbReference type="Gene3D" id="6.10.250.2410">
    <property type="match status" value="1"/>
</dbReference>
<evidence type="ECO:0000256" key="1">
    <source>
        <dbReference type="ARBA" id="ARBA00022829"/>
    </source>
</evidence>
<dbReference type="HOGENOM" id="CLU_038686_3_3_9"/>
<dbReference type="PATRIC" id="fig|29343.3.peg.1051"/>
<dbReference type="GO" id="GO:0007059">
    <property type="term" value="P:chromosome segregation"/>
    <property type="evidence" value="ECO:0007669"/>
    <property type="project" value="UniProtKB-KW"/>
</dbReference>
<dbReference type="PANTHER" id="PTHR33969">
    <property type="entry name" value="SEGREGATION AND CONDENSATION PROTEIN A"/>
    <property type="match status" value="1"/>
</dbReference>
<dbReference type="KEGG" id="ccel:CCDG5_0997"/>
<proteinExistence type="predicted"/>
<evidence type="ECO:0000313" key="4">
    <source>
        <dbReference type="Proteomes" id="UP000032431"/>
    </source>
</evidence>
<dbReference type="OrthoDB" id="9811016at2"/>
<dbReference type="Pfam" id="PF02616">
    <property type="entry name" value="SMC_ScpA"/>
    <property type="match status" value="1"/>
</dbReference>